<protein>
    <recommendedName>
        <fullName evidence="1">Phosphoesterase</fullName>
        <ecNumber evidence="1">3.1.4.-</ecNumber>
    </recommendedName>
</protein>
<dbReference type="Pfam" id="PF12850">
    <property type="entry name" value="Metallophos_2"/>
    <property type="match status" value="1"/>
</dbReference>
<dbReference type="EMBL" id="JAPVES010000030">
    <property type="protein sequence ID" value="MCZ3372480.1"/>
    <property type="molecule type" value="Genomic_DNA"/>
</dbReference>
<dbReference type="Proteomes" id="UP001074446">
    <property type="component" value="Unassembled WGS sequence"/>
</dbReference>
<evidence type="ECO:0000259" key="2">
    <source>
        <dbReference type="Pfam" id="PF12850"/>
    </source>
</evidence>
<dbReference type="Gene3D" id="3.60.21.10">
    <property type="match status" value="1"/>
</dbReference>
<comment type="similarity">
    <text evidence="1">Belongs to the metallophosphoesterase superfamily. YfcE family.</text>
</comment>
<dbReference type="InterPro" id="IPR050126">
    <property type="entry name" value="Ap4A_hydrolase"/>
</dbReference>
<keyword evidence="1" id="KW-0479">Metal-binding</keyword>
<evidence type="ECO:0000313" key="4">
    <source>
        <dbReference type="EMBL" id="MCZ3372480.1"/>
    </source>
</evidence>
<dbReference type="RefSeq" id="WP_048080059.1">
    <property type="nucleotide sequence ID" value="NZ_JAPVER010000018.1"/>
</dbReference>
<dbReference type="InterPro" id="IPR029052">
    <property type="entry name" value="Metallo-depent_PP-like"/>
</dbReference>
<dbReference type="PANTHER" id="PTHR42850">
    <property type="entry name" value="METALLOPHOSPHOESTERASE"/>
    <property type="match status" value="1"/>
</dbReference>
<dbReference type="InterPro" id="IPR000979">
    <property type="entry name" value="Phosphodiesterase_MJ0936/Vps29"/>
</dbReference>
<organism evidence="3 5">
    <name type="scientific">Methanobacterium veterum</name>
    <dbReference type="NCBI Taxonomy" id="408577"/>
    <lineage>
        <taxon>Archaea</taxon>
        <taxon>Methanobacteriati</taxon>
        <taxon>Methanobacteriota</taxon>
        <taxon>Methanomada group</taxon>
        <taxon>Methanobacteria</taxon>
        <taxon>Methanobacteriales</taxon>
        <taxon>Methanobacteriaceae</taxon>
        <taxon>Methanobacterium</taxon>
    </lineage>
</organism>
<dbReference type="GO" id="GO:0016791">
    <property type="term" value="F:phosphatase activity"/>
    <property type="evidence" value="ECO:0007669"/>
    <property type="project" value="TreeGrafter"/>
</dbReference>
<dbReference type="NCBIfam" id="TIGR00040">
    <property type="entry name" value="yfcE"/>
    <property type="match status" value="1"/>
</dbReference>
<evidence type="ECO:0000256" key="1">
    <source>
        <dbReference type="RuleBase" id="RU362039"/>
    </source>
</evidence>
<dbReference type="InterPro" id="IPR011152">
    <property type="entry name" value="Pesterase_MJ0912"/>
</dbReference>
<evidence type="ECO:0000313" key="5">
    <source>
        <dbReference type="Proteomes" id="UP001068021"/>
    </source>
</evidence>
<dbReference type="EC" id="3.1.4.-" evidence="1"/>
<dbReference type="GO" id="GO:0046872">
    <property type="term" value="F:metal ion binding"/>
    <property type="evidence" value="ECO:0007669"/>
    <property type="project" value="UniProtKB-KW"/>
</dbReference>
<dbReference type="SUPFAM" id="SSF56300">
    <property type="entry name" value="Metallo-dependent phosphatases"/>
    <property type="match status" value="1"/>
</dbReference>
<dbReference type="GO" id="GO:0005737">
    <property type="term" value="C:cytoplasm"/>
    <property type="evidence" value="ECO:0007669"/>
    <property type="project" value="TreeGrafter"/>
</dbReference>
<dbReference type="InterPro" id="IPR024654">
    <property type="entry name" value="Calcineurin-like_PHP_lpxH"/>
</dbReference>
<dbReference type="AlphaFoldDB" id="A0A9E4ZTN1"/>
<evidence type="ECO:0000313" key="3">
    <source>
        <dbReference type="EMBL" id="MCZ3364726.1"/>
    </source>
</evidence>
<comment type="cofactor">
    <cofactor evidence="1">
        <name>a divalent metal cation</name>
        <dbReference type="ChEBI" id="CHEBI:60240"/>
    </cofactor>
</comment>
<feature type="domain" description="Calcineurin-like phosphoesterase" evidence="2">
    <location>
        <begin position="1"/>
        <end position="188"/>
    </location>
</feature>
<keyword evidence="5" id="KW-1185">Reference proteome</keyword>
<dbReference type="EMBL" id="JAPVER010000018">
    <property type="protein sequence ID" value="MCZ3364726.1"/>
    <property type="molecule type" value="Genomic_DNA"/>
</dbReference>
<gene>
    <name evidence="4" type="ORF">O3H35_07530</name>
    <name evidence="3" type="ORF">O3H54_02415</name>
</gene>
<reference evidence="3" key="1">
    <citation type="submission" date="2022-12" db="EMBL/GenBank/DDBJ databases">
        <title>Reclassification of two methanogenic archaea species isolated from the Kolyma lowland permafrost.</title>
        <authorList>
            <person name="Trubitsyn V.E."/>
            <person name="Rivkina E.M."/>
            <person name="Shcherbakova V.A."/>
        </authorList>
    </citation>
    <scope>NUCLEOTIDE SEQUENCE</scope>
    <source>
        <strain evidence="3">M2</strain>
        <strain evidence="4">MK4</strain>
    </source>
</reference>
<name>A0A9E4ZTN1_9EURY</name>
<proteinExistence type="inferred from homology"/>
<dbReference type="PANTHER" id="PTHR42850:SF2">
    <property type="entry name" value="BLL5683 PROTEIN"/>
    <property type="match status" value="1"/>
</dbReference>
<dbReference type="Proteomes" id="UP001068021">
    <property type="component" value="Unassembled WGS sequence"/>
</dbReference>
<dbReference type="PIRSF" id="PIRSF000883">
    <property type="entry name" value="Pesterase_MJ0912"/>
    <property type="match status" value="1"/>
</dbReference>
<sequence>MILPVISDIHSNLSALERVLEKIDSDRVLCCGDIVGYYTQPNECIEKLRQLKAISVTGNHDLACVTGDVSGFNRYAKESMQWTRKIIKDRNIEFLRDLKRKIQIKIDSVNIMMVHGSPGDPVSEYIFPSTTDSTLKSFLESENADILIMGHTHVPFIRKFGDKLVLNPGSVGQPRDGNSKASFAFLDVLAKEAVIYRVKYDIDEVVTALEDEKLPSFLGERLYSGI</sequence>
<accession>A0A9E4ZTN1</accession>
<comment type="caution">
    <text evidence="3">The sequence shown here is derived from an EMBL/GenBank/DDBJ whole genome shotgun (WGS) entry which is preliminary data.</text>
</comment>